<dbReference type="OrthoDB" id="9787072at2"/>
<dbReference type="GO" id="GO:0006629">
    <property type="term" value="P:lipid metabolic process"/>
    <property type="evidence" value="ECO:0007669"/>
    <property type="project" value="UniProtKB-KW"/>
</dbReference>
<gene>
    <name evidence="11" type="ORF">SAMN05444417_3251</name>
</gene>
<comment type="function">
    <text evidence="9">Catalyzes the first step in the biosynthesis of ornithine lipids, which are phosphorus-free membrane lipids. Catalyzes the 3-hydroxyacyl-acyl carrier protein-dependent acylation of ornithine to form lyso-ornithine lipid (LOL).</text>
</comment>
<accession>A0A1M6HIT1</accession>
<evidence type="ECO:0000256" key="2">
    <source>
        <dbReference type="ARBA" id="ARBA00022516"/>
    </source>
</evidence>
<evidence type="ECO:0000256" key="10">
    <source>
        <dbReference type="ARBA" id="ARBA00047785"/>
    </source>
</evidence>
<dbReference type="Pfam" id="PF13444">
    <property type="entry name" value="Acetyltransf_5"/>
    <property type="match status" value="1"/>
</dbReference>
<comment type="similarity">
    <text evidence="6">Belongs to the acetyltransferase family. OlsB subfamily.</text>
</comment>
<dbReference type="EMBL" id="FQYO01000006">
    <property type="protein sequence ID" value="SHJ22100.1"/>
    <property type="molecule type" value="Genomic_DNA"/>
</dbReference>
<keyword evidence="2" id="KW-0444">Lipid biosynthesis</keyword>
<evidence type="ECO:0000313" key="12">
    <source>
        <dbReference type="Proteomes" id="UP000184292"/>
    </source>
</evidence>
<dbReference type="STRING" id="1447782.SAMN05444417_3251"/>
<evidence type="ECO:0000256" key="6">
    <source>
        <dbReference type="ARBA" id="ARBA00038095"/>
    </source>
</evidence>
<dbReference type="InterPro" id="IPR052351">
    <property type="entry name" value="Ornithine_N-alpha-AT"/>
</dbReference>
<dbReference type="RefSeq" id="WP_073333628.1">
    <property type="nucleotide sequence ID" value="NZ_FQYO01000006.1"/>
</dbReference>
<dbReference type="Gene3D" id="3.40.630.30">
    <property type="match status" value="1"/>
</dbReference>
<dbReference type="InterPro" id="IPR016181">
    <property type="entry name" value="Acyl_CoA_acyltransferase"/>
</dbReference>
<dbReference type="Proteomes" id="UP000184292">
    <property type="component" value="Unassembled WGS sequence"/>
</dbReference>
<sequence>MLDGAPGLEVRLAQGAAERRAAQRLRYEVFVAERGGDGPGVDHAARLESDAFDAGADHLILVDPTRPADRSVVGTCRLIDSAGGRFCAEAEFDLAPLRASGRRLLELGRICLAPDCRGGAPLWQMWSGLAALVEARGVEIVFGTASFPGADPTPHLAALQLLFEAHLAPPALRPASRAPVPVPAGPPADRPAAARAVPPLIKSYLRLGGAVGAGAWIDRDFGTLDVCMVLDTAAMPARARALLGVHPG</sequence>
<comment type="pathway">
    <text evidence="1">Lipid metabolism.</text>
</comment>
<organism evidence="11 12">
    <name type="scientific">Wenxinia saemankumensis</name>
    <dbReference type="NCBI Taxonomy" id="1447782"/>
    <lineage>
        <taxon>Bacteria</taxon>
        <taxon>Pseudomonadati</taxon>
        <taxon>Pseudomonadota</taxon>
        <taxon>Alphaproteobacteria</taxon>
        <taxon>Rhodobacterales</taxon>
        <taxon>Roseobacteraceae</taxon>
        <taxon>Wenxinia</taxon>
    </lineage>
</organism>
<name>A0A1M6HIT1_9RHOB</name>
<dbReference type="PANTHER" id="PTHR37323">
    <property type="entry name" value="GCN5-RELATED N-ACETYLTRANSFERASE"/>
    <property type="match status" value="1"/>
</dbReference>
<keyword evidence="5 11" id="KW-0012">Acyltransferase</keyword>
<dbReference type="AlphaFoldDB" id="A0A1M6HIT1"/>
<keyword evidence="12" id="KW-1185">Reference proteome</keyword>
<reference evidence="11 12" key="1">
    <citation type="submission" date="2016-11" db="EMBL/GenBank/DDBJ databases">
        <authorList>
            <person name="Jaros S."/>
            <person name="Januszkiewicz K."/>
            <person name="Wedrychowicz H."/>
        </authorList>
    </citation>
    <scope>NUCLEOTIDE SEQUENCE [LARGE SCALE GENOMIC DNA]</scope>
    <source>
        <strain evidence="11 12">DSM 100565</strain>
    </source>
</reference>
<evidence type="ECO:0000256" key="5">
    <source>
        <dbReference type="ARBA" id="ARBA00023315"/>
    </source>
</evidence>
<dbReference type="PANTHER" id="PTHR37323:SF1">
    <property type="entry name" value="L-ORNITHINE N(ALPHA)-ACYLTRANSFERASE"/>
    <property type="match status" value="1"/>
</dbReference>
<evidence type="ECO:0000256" key="4">
    <source>
        <dbReference type="ARBA" id="ARBA00023098"/>
    </source>
</evidence>
<proteinExistence type="inferred from homology"/>
<evidence type="ECO:0000256" key="3">
    <source>
        <dbReference type="ARBA" id="ARBA00022679"/>
    </source>
</evidence>
<comment type="catalytic activity">
    <reaction evidence="10">
        <text>a (3R)-hydroxyacyl-[ACP] + L-ornithine = a lyso-ornithine lipid + holo-[ACP] + H(+)</text>
        <dbReference type="Rhea" id="RHEA:20633"/>
        <dbReference type="Rhea" id="RHEA-COMP:9685"/>
        <dbReference type="Rhea" id="RHEA-COMP:9945"/>
        <dbReference type="ChEBI" id="CHEBI:15378"/>
        <dbReference type="ChEBI" id="CHEBI:46911"/>
        <dbReference type="ChEBI" id="CHEBI:64479"/>
        <dbReference type="ChEBI" id="CHEBI:78827"/>
        <dbReference type="ChEBI" id="CHEBI:138482"/>
        <dbReference type="EC" id="2.3.2.30"/>
    </reaction>
    <physiologicalReaction direction="left-to-right" evidence="10">
        <dbReference type="Rhea" id="RHEA:20634"/>
    </physiologicalReaction>
</comment>
<keyword evidence="4" id="KW-0443">Lipid metabolism</keyword>
<keyword evidence="3 11" id="KW-0808">Transferase</keyword>
<dbReference type="EC" id="2.3.2.30" evidence="7"/>
<evidence type="ECO:0000256" key="7">
    <source>
        <dbReference type="ARBA" id="ARBA00039058"/>
    </source>
</evidence>
<protein>
    <recommendedName>
        <fullName evidence="8">L-ornithine N(alpha)-acyltransferase</fullName>
        <ecNumber evidence="7">2.3.2.30</ecNumber>
    </recommendedName>
</protein>
<evidence type="ECO:0000313" key="11">
    <source>
        <dbReference type="EMBL" id="SHJ22100.1"/>
    </source>
</evidence>
<evidence type="ECO:0000256" key="1">
    <source>
        <dbReference type="ARBA" id="ARBA00005189"/>
    </source>
</evidence>
<evidence type="ECO:0000256" key="8">
    <source>
        <dbReference type="ARBA" id="ARBA00039866"/>
    </source>
</evidence>
<dbReference type="GO" id="GO:0043810">
    <property type="term" value="F:ornithine-acyl [acyl carrier protein] N-acyltransferase activity"/>
    <property type="evidence" value="ECO:0007669"/>
    <property type="project" value="UniProtKB-EC"/>
</dbReference>
<evidence type="ECO:0000256" key="9">
    <source>
        <dbReference type="ARBA" id="ARBA00045724"/>
    </source>
</evidence>
<dbReference type="SUPFAM" id="SSF55729">
    <property type="entry name" value="Acyl-CoA N-acyltransferases (Nat)"/>
    <property type="match status" value="1"/>
</dbReference>